<keyword evidence="1" id="KW-0694">RNA-binding</keyword>
<dbReference type="NCBIfam" id="NF008561">
    <property type="entry name" value="PRK11507.1"/>
    <property type="match status" value="1"/>
</dbReference>
<dbReference type="CDD" id="cd00165">
    <property type="entry name" value="S4"/>
    <property type="match status" value="1"/>
</dbReference>
<dbReference type="InterPro" id="IPR036986">
    <property type="entry name" value="S4_RNA-bd_sf"/>
</dbReference>
<evidence type="ECO:0000313" key="2">
    <source>
        <dbReference type="EMBL" id="MFC3913803.1"/>
    </source>
</evidence>
<dbReference type="SUPFAM" id="SSF55174">
    <property type="entry name" value="Alpha-L RNA-binding motif"/>
    <property type="match status" value="1"/>
</dbReference>
<dbReference type="Pfam" id="PF13275">
    <property type="entry name" value="S4_2"/>
    <property type="match status" value="1"/>
</dbReference>
<gene>
    <name evidence="2" type="primary">ybcJ</name>
    <name evidence="2" type="ORF">ACFOSS_10040</name>
</gene>
<name>A0ABV8CNT0_9GAMM</name>
<reference evidence="3" key="1">
    <citation type="journal article" date="2019" name="Int. J. Syst. Evol. Microbiol.">
        <title>The Global Catalogue of Microorganisms (GCM) 10K type strain sequencing project: providing services to taxonomists for standard genome sequencing and annotation.</title>
        <authorList>
            <consortium name="The Broad Institute Genomics Platform"/>
            <consortium name="The Broad Institute Genome Sequencing Center for Infectious Disease"/>
            <person name="Wu L."/>
            <person name="Ma J."/>
        </authorList>
    </citation>
    <scope>NUCLEOTIDE SEQUENCE [LARGE SCALE GENOMIC DNA]</scope>
    <source>
        <strain evidence="3">CCUG 54939</strain>
    </source>
</reference>
<accession>A0ABV8CNT0</accession>
<protein>
    <submittedName>
        <fullName evidence="2">Ribosome-associated protein YbcJ</fullName>
    </submittedName>
</protein>
<organism evidence="2 3">
    <name type="scientific">Pseudaeromonas sharmana</name>
    <dbReference type="NCBI Taxonomy" id="328412"/>
    <lineage>
        <taxon>Bacteria</taxon>
        <taxon>Pseudomonadati</taxon>
        <taxon>Pseudomonadota</taxon>
        <taxon>Gammaproteobacteria</taxon>
        <taxon>Aeromonadales</taxon>
        <taxon>Aeromonadaceae</taxon>
        <taxon>Pseudaeromonas</taxon>
    </lineage>
</organism>
<proteinExistence type="predicted"/>
<keyword evidence="3" id="KW-1185">Reference proteome</keyword>
<dbReference type="RefSeq" id="WP_377152211.1">
    <property type="nucleotide sequence ID" value="NZ_JBHSAF010000014.1"/>
</dbReference>
<dbReference type="Proteomes" id="UP001595692">
    <property type="component" value="Unassembled WGS sequence"/>
</dbReference>
<dbReference type="Gene3D" id="3.10.290.10">
    <property type="entry name" value="RNA-binding S4 domain"/>
    <property type="match status" value="1"/>
</dbReference>
<comment type="caution">
    <text evidence="2">The sequence shown here is derived from an EMBL/GenBank/DDBJ whole genome shotgun (WGS) entry which is preliminary data.</text>
</comment>
<evidence type="ECO:0000313" key="3">
    <source>
        <dbReference type="Proteomes" id="UP001595692"/>
    </source>
</evidence>
<dbReference type="EMBL" id="JBHSAF010000014">
    <property type="protein sequence ID" value="MFC3913803.1"/>
    <property type="molecule type" value="Genomic_DNA"/>
</dbReference>
<sequence>MEIFKLEGHPHVALCDLLKLQGWTDSGAMAKSVIDAGLVTVDGVVETRKRCKILADQVISYDGQQVKVEA</sequence>
<evidence type="ECO:0000256" key="1">
    <source>
        <dbReference type="PROSITE-ProRule" id="PRU00182"/>
    </source>
</evidence>
<dbReference type="PROSITE" id="PS50889">
    <property type="entry name" value="S4"/>
    <property type="match status" value="1"/>
</dbReference>